<accession>A0A9X7Z6X4</accession>
<name>A0A9X7Z6X4_9BACL</name>
<dbReference type="AlphaFoldDB" id="A0A9X7Z6X4"/>
<dbReference type="PANTHER" id="PTHR32060:SF30">
    <property type="entry name" value="CARBOXY-TERMINAL PROCESSING PROTEASE CTPA"/>
    <property type="match status" value="1"/>
</dbReference>
<dbReference type="InterPro" id="IPR005151">
    <property type="entry name" value="Tail-specific_protease"/>
</dbReference>
<dbReference type="PANTHER" id="PTHR32060">
    <property type="entry name" value="TAIL-SPECIFIC PROTEASE"/>
    <property type="match status" value="1"/>
</dbReference>
<protein>
    <recommendedName>
        <fullName evidence="1">Tail specific protease domain-containing protein</fullName>
    </recommendedName>
</protein>
<dbReference type="GO" id="GO:0030288">
    <property type="term" value="C:outer membrane-bounded periplasmic space"/>
    <property type="evidence" value="ECO:0007669"/>
    <property type="project" value="TreeGrafter"/>
</dbReference>
<organism evidence="2 3">
    <name type="scientific">Alicyclobacillus mengziensis</name>
    <dbReference type="NCBI Taxonomy" id="2931921"/>
    <lineage>
        <taxon>Bacteria</taxon>
        <taxon>Bacillati</taxon>
        <taxon>Bacillota</taxon>
        <taxon>Bacilli</taxon>
        <taxon>Bacillales</taxon>
        <taxon>Alicyclobacillaceae</taxon>
        <taxon>Alicyclobacillus</taxon>
    </lineage>
</organism>
<dbReference type="Pfam" id="PF03572">
    <property type="entry name" value="Peptidase_S41"/>
    <property type="match status" value="1"/>
</dbReference>
<dbReference type="RefSeq" id="WP_206656094.1">
    <property type="nucleotide sequence ID" value="NZ_CP071182.1"/>
</dbReference>
<evidence type="ECO:0000313" key="3">
    <source>
        <dbReference type="Proteomes" id="UP000663505"/>
    </source>
</evidence>
<dbReference type="InterPro" id="IPR029045">
    <property type="entry name" value="ClpP/crotonase-like_dom_sf"/>
</dbReference>
<dbReference type="CDD" id="cd07562">
    <property type="entry name" value="Peptidase_S41_TRI"/>
    <property type="match status" value="1"/>
</dbReference>
<dbReference type="KEGG" id="afx:JZ786_20165"/>
<keyword evidence="3" id="KW-1185">Reference proteome</keyword>
<proteinExistence type="predicted"/>
<dbReference type="SMART" id="SM00245">
    <property type="entry name" value="TSPc"/>
    <property type="match status" value="1"/>
</dbReference>
<reference evidence="2 3" key="1">
    <citation type="submission" date="2021-02" db="EMBL/GenBank/DDBJ databases">
        <title>Alicyclobacillus curvatus sp. nov. and Alicyclobacillus mengziensis sp. nov., two acidophilic bacteria isolated from acid mine drainage.</title>
        <authorList>
            <person name="Huang Y."/>
        </authorList>
    </citation>
    <scope>NUCLEOTIDE SEQUENCE [LARGE SCALE GENOMIC DNA]</scope>
    <source>
        <strain evidence="2 3">S30H14</strain>
    </source>
</reference>
<gene>
    <name evidence="2" type="ORF">JZ786_20165</name>
</gene>
<dbReference type="Proteomes" id="UP000663505">
    <property type="component" value="Chromosome"/>
</dbReference>
<dbReference type="GO" id="GO:0004175">
    <property type="term" value="F:endopeptidase activity"/>
    <property type="evidence" value="ECO:0007669"/>
    <property type="project" value="TreeGrafter"/>
</dbReference>
<evidence type="ECO:0000313" key="2">
    <source>
        <dbReference type="EMBL" id="QSO46730.1"/>
    </source>
</evidence>
<sequence>MDITERAWIIGKLYTTIAEYFAHWQDADFTRDQLDDIYKSYLNECLLADGRQAFVSVLKRWIGQLNNAHSWCHDKRGDSAPSLGFKLERIQDGWVVVSSYLDEVVPGDVIETMDGRSPQEWMDIVAPFLSARSQKFRESQWQNMVSAVRDAHDMQLKVRTRNGRIKHITHPSGYARIDTTSVQCTEGRWLTDGAVGYIRIPSFNQPNFEETALHYVKKFSEAKSIIIDLRSNAGGATPGHLIDALMERKYRWWTETSPNIGHLWRRHQGNGKFSIFEDGSGARCESDWTDPSVSVFEGKVIIVAGRYTGSAAEDFIMPFKDTKRGVFIGESTGGSTGQPVFFEHDGVSVGVGSIRAYLPDGTPFEGVGILPDVYVRQSRDDLYQGRDVVLERAIEEAAG</sequence>
<dbReference type="EMBL" id="CP071182">
    <property type="protein sequence ID" value="QSO46730.1"/>
    <property type="molecule type" value="Genomic_DNA"/>
</dbReference>
<evidence type="ECO:0000259" key="1">
    <source>
        <dbReference type="SMART" id="SM00245"/>
    </source>
</evidence>
<dbReference type="GO" id="GO:0008236">
    <property type="term" value="F:serine-type peptidase activity"/>
    <property type="evidence" value="ECO:0007669"/>
    <property type="project" value="InterPro"/>
</dbReference>
<dbReference type="SUPFAM" id="SSF52096">
    <property type="entry name" value="ClpP/crotonase"/>
    <property type="match status" value="1"/>
</dbReference>
<dbReference type="GO" id="GO:0006508">
    <property type="term" value="P:proteolysis"/>
    <property type="evidence" value="ECO:0007669"/>
    <property type="project" value="InterPro"/>
</dbReference>
<dbReference type="Gene3D" id="3.90.226.10">
    <property type="entry name" value="2-enoyl-CoA Hydratase, Chain A, domain 1"/>
    <property type="match status" value="1"/>
</dbReference>
<dbReference type="GO" id="GO:0007165">
    <property type="term" value="P:signal transduction"/>
    <property type="evidence" value="ECO:0007669"/>
    <property type="project" value="TreeGrafter"/>
</dbReference>
<feature type="domain" description="Tail specific protease" evidence="1">
    <location>
        <begin position="161"/>
        <end position="376"/>
    </location>
</feature>